<dbReference type="InterPro" id="IPR005467">
    <property type="entry name" value="His_kinase_dom"/>
</dbReference>
<dbReference type="Gene3D" id="1.25.40.10">
    <property type="entry name" value="Tetratricopeptide repeat domain"/>
    <property type="match status" value="2"/>
</dbReference>
<evidence type="ECO:0000256" key="9">
    <source>
        <dbReference type="SAM" id="SignalP"/>
    </source>
</evidence>
<dbReference type="InterPro" id="IPR036890">
    <property type="entry name" value="HATPase_C_sf"/>
</dbReference>
<dbReference type="PANTHER" id="PTHR43711">
    <property type="entry name" value="TWO-COMPONENT HISTIDINE KINASE"/>
    <property type="match status" value="1"/>
</dbReference>
<keyword evidence="12" id="KW-1185">Reference proteome</keyword>
<keyword evidence="4" id="KW-0808">Transferase</keyword>
<dbReference type="SMART" id="SM00028">
    <property type="entry name" value="TPR"/>
    <property type="match status" value="7"/>
</dbReference>
<dbReference type="InterPro" id="IPR004358">
    <property type="entry name" value="Sig_transdc_His_kin-like_C"/>
</dbReference>
<dbReference type="InterPro" id="IPR011990">
    <property type="entry name" value="TPR-like_helical_dom_sf"/>
</dbReference>
<dbReference type="SMART" id="SM00387">
    <property type="entry name" value="HATPase_c"/>
    <property type="match status" value="1"/>
</dbReference>
<gene>
    <name evidence="11" type="ORF">CLV59_110154</name>
</gene>
<keyword evidence="3" id="KW-0597">Phosphoprotein</keyword>
<dbReference type="InterPro" id="IPR003594">
    <property type="entry name" value="HATPase_dom"/>
</dbReference>
<keyword evidence="8" id="KW-1133">Transmembrane helix</keyword>
<organism evidence="11 12">
    <name type="scientific">Chitinophaga dinghuensis</name>
    <dbReference type="NCBI Taxonomy" id="1539050"/>
    <lineage>
        <taxon>Bacteria</taxon>
        <taxon>Pseudomonadati</taxon>
        <taxon>Bacteroidota</taxon>
        <taxon>Chitinophagia</taxon>
        <taxon>Chitinophagales</taxon>
        <taxon>Chitinophagaceae</taxon>
        <taxon>Chitinophaga</taxon>
    </lineage>
</organism>
<evidence type="ECO:0000256" key="2">
    <source>
        <dbReference type="ARBA" id="ARBA00012438"/>
    </source>
</evidence>
<dbReference type="Proteomes" id="UP000249819">
    <property type="component" value="Unassembled WGS sequence"/>
</dbReference>
<comment type="catalytic activity">
    <reaction evidence="1">
        <text>ATP + protein L-histidine = ADP + protein N-phospho-L-histidine.</text>
        <dbReference type="EC" id="2.7.13.3"/>
    </reaction>
</comment>
<dbReference type="EMBL" id="QLMA01000010">
    <property type="protein sequence ID" value="RAJ75108.1"/>
    <property type="molecule type" value="Genomic_DNA"/>
</dbReference>
<dbReference type="GO" id="GO:0000155">
    <property type="term" value="F:phosphorelay sensor kinase activity"/>
    <property type="evidence" value="ECO:0007669"/>
    <property type="project" value="InterPro"/>
</dbReference>
<evidence type="ECO:0000256" key="7">
    <source>
        <dbReference type="SAM" id="Coils"/>
    </source>
</evidence>
<dbReference type="Pfam" id="PF02518">
    <property type="entry name" value="HATPase_c"/>
    <property type="match status" value="1"/>
</dbReference>
<keyword evidence="5 11" id="KW-0418">Kinase</keyword>
<evidence type="ECO:0000313" key="12">
    <source>
        <dbReference type="Proteomes" id="UP000249819"/>
    </source>
</evidence>
<dbReference type="AlphaFoldDB" id="A0A327VNJ2"/>
<dbReference type="CDD" id="cd00082">
    <property type="entry name" value="HisKA"/>
    <property type="match status" value="1"/>
</dbReference>
<protein>
    <recommendedName>
        <fullName evidence="2">histidine kinase</fullName>
        <ecNumber evidence="2">2.7.13.3</ecNumber>
    </recommendedName>
</protein>
<feature type="transmembrane region" description="Helical" evidence="8">
    <location>
        <begin position="483"/>
        <end position="502"/>
    </location>
</feature>
<feature type="coiled-coil region" evidence="7">
    <location>
        <begin position="372"/>
        <end position="463"/>
    </location>
</feature>
<dbReference type="SUPFAM" id="SSF47384">
    <property type="entry name" value="Homodimeric domain of signal transducing histidine kinase"/>
    <property type="match status" value="1"/>
</dbReference>
<evidence type="ECO:0000256" key="5">
    <source>
        <dbReference type="ARBA" id="ARBA00022777"/>
    </source>
</evidence>
<evidence type="ECO:0000256" key="8">
    <source>
        <dbReference type="SAM" id="Phobius"/>
    </source>
</evidence>
<dbReference type="InterPro" id="IPR003661">
    <property type="entry name" value="HisK_dim/P_dom"/>
</dbReference>
<reference evidence="11 12" key="1">
    <citation type="submission" date="2018-06" db="EMBL/GenBank/DDBJ databases">
        <title>Genomic Encyclopedia of Archaeal and Bacterial Type Strains, Phase II (KMG-II): from individual species to whole genera.</title>
        <authorList>
            <person name="Goeker M."/>
        </authorList>
    </citation>
    <scope>NUCLEOTIDE SEQUENCE [LARGE SCALE GENOMIC DNA]</scope>
    <source>
        <strain evidence="11 12">DSM 29821</strain>
    </source>
</reference>
<dbReference type="SMART" id="SM00388">
    <property type="entry name" value="HisKA"/>
    <property type="match status" value="1"/>
</dbReference>
<keyword evidence="9" id="KW-0732">Signal</keyword>
<dbReference type="OrthoDB" id="9781208at2"/>
<dbReference type="Gene3D" id="1.10.287.130">
    <property type="match status" value="1"/>
</dbReference>
<dbReference type="InterPro" id="IPR019734">
    <property type="entry name" value="TPR_rpt"/>
</dbReference>
<accession>A0A327VNJ2</accession>
<dbReference type="InterPro" id="IPR036097">
    <property type="entry name" value="HisK_dim/P_sf"/>
</dbReference>
<dbReference type="PANTHER" id="PTHR43711:SF31">
    <property type="entry name" value="HISTIDINE KINASE"/>
    <property type="match status" value="1"/>
</dbReference>
<keyword evidence="6" id="KW-0902">Two-component regulatory system</keyword>
<feature type="chain" id="PRO_5016256117" description="histidine kinase" evidence="9">
    <location>
        <begin position="21"/>
        <end position="764"/>
    </location>
</feature>
<evidence type="ECO:0000313" key="11">
    <source>
        <dbReference type="EMBL" id="RAJ75108.1"/>
    </source>
</evidence>
<dbReference type="EC" id="2.7.13.3" evidence="2"/>
<evidence type="ECO:0000256" key="3">
    <source>
        <dbReference type="ARBA" id="ARBA00022553"/>
    </source>
</evidence>
<name>A0A327VNJ2_9BACT</name>
<dbReference type="PROSITE" id="PS50109">
    <property type="entry name" value="HIS_KIN"/>
    <property type="match status" value="1"/>
</dbReference>
<evidence type="ECO:0000256" key="4">
    <source>
        <dbReference type="ARBA" id="ARBA00022679"/>
    </source>
</evidence>
<evidence type="ECO:0000256" key="1">
    <source>
        <dbReference type="ARBA" id="ARBA00000085"/>
    </source>
</evidence>
<dbReference type="Pfam" id="PF13181">
    <property type="entry name" value="TPR_8"/>
    <property type="match status" value="1"/>
</dbReference>
<keyword evidence="8" id="KW-0812">Transmembrane</keyword>
<dbReference type="InterPro" id="IPR050736">
    <property type="entry name" value="Sensor_HK_Regulatory"/>
</dbReference>
<dbReference type="PRINTS" id="PR00344">
    <property type="entry name" value="BCTRLSENSOR"/>
</dbReference>
<dbReference type="Gene3D" id="3.30.565.10">
    <property type="entry name" value="Histidine kinase-like ATPase, C-terminal domain"/>
    <property type="match status" value="1"/>
</dbReference>
<dbReference type="SUPFAM" id="SSF48452">
    <property type="entry name" value="TPR-like"/>
    <property type="match status" value="2"/>
</dbReference>
<proteinExistence type="predicted"/>
<feature type="domain" description="Histidine kinase" evidence="10">
    <location>
        <begin position="535"/>
        <end position="754"/>
    </location>
</feature>
<keyword evidence="8" id="KW-0472">Membrane</keyword>
<evidence type="ECO:0000256" key="6">
    <source>
        <dbReference type="ARBA" id="ARBA00023012"/>
    </source>
</evidence>
<evidence type="ECO:0000259" key="10">
    <source>
        <dbReference type="PROSITE" id="PS50109"/>
    </source>
</evidence>
<keyword evidence="7" id="KW-0175">Coiled coil</keyword>
<comment type="caution">
    <text evidence="11">The sequence shown here is derived from an EMBL/GenBank/DDBJ whole genome shotgun (WGS) entry which is preliminary data.</text>
</comment>
<feature type="signal peptide" evidence="9">
    <location>
        <begin position="1"/>
        <end position="20"/>
    </location>
</feature>
<sequence length="764" mass="87523">MKLRCYHLIFLLLIFQTGFAQKQVKITLDSLLLADSQYRTEDKNKLERYVKIYKSYGKLGEIDKAEIYVDRAIKLAEKLKLPSFIGRAYYSLGFYYQSHGHFIQAEDTYNKGIRKSLEIGDKQLYGDIYYNMGAMYASWSDFDKALSANLKAVAVYNELDNKLNAAGCYVNIADAYKSLEQYKTAITYLEQAVQVFKQFKGEEYGLALSYANMGANYFLADEKELGMSKTEKYQVALNFLDLSLGFANPLQDYSLFGTIYRTRAKILSVNGSSEQALDAFQKALASNKRLYNKRDYALDQLALADFYIEHAQYHEATPLLTEALSIGEENHLPALQRDANLALSKLAEKQQQFTKALEYFKAYIRFRDQIFNEEKEREITRKRLQLDFLVKENDYKSRQHVMSLALQKRTLEARERKQQLELKEKEMRIEKLALLQKQAILEKEKLQKESELERQRLNASLDRKYRDEKILKQETKARLNRNLAIFLGLLVLALSGAALLVYRAHRKTQQLNRLVLKQKTELEELGKVKDRILGVVSHDMRAPVNSLISFSKLLEHGNLSEERLRAYTLSLSQTLRHTSSMMENLLNWAYSQIQGFKPDLKMLEIGHLVQELVTAAEADASQKHLRISFSQDTEAKAFGDLNMVSLIVRNLLNNAVKFTPERGRIDVKIEHDFQLVRLCIADTGIGLGETQLQRFNSPKNIELGRSTAGTNSEKGIGLGLTLCKTFAAMMNAQLTASPNDEQGTIFILSMPSKAFAPKELKEFD</sequence>
<dbReference type="SUPFAM" id="SSF55874">
    <property type="entry name" value="ATPase domain of HSP90 chaperone/DNA topoisomerase II/histidine kinase"/>
    <property type="match status" value="1"/>
</dbReference>